<organism evidence="1">
    <name type="scientific">Aspergillus niger</name>
    <dbReference type="NCBI Taxonomy" id="5061"/>
    <lineage>
        <taxon>Eukaryota</taxon>
        <taxon>Fungi</taxon>
        <taxon>Dikarya</taxon>
        <taxon>Ascomycota</taxon>
        <taxon>Pezizomycotina</taxon>
        <taxon>Eurotiomycetes</taxon>
        <taxon>Eurotiomycetidae</taxon>
        <taxon>Eurotiales</taxon>
        <taxon>Aspergillaceae</taxon>
        <taxon>Aspergillus</taxon>
        <taxon>Aspergillus subgen. Circumdati</taxon>
    </lineage>
</organism>
<dbReference type="VEuPathDB" id="FungiDB:An14g03380"/>
<proteinExistence type="predicted"/>
<dbReference type="AlphaFoldDB" id="A0AAJ8BWH1"/>
<sequence>MGRGIGRLRHPPSDLSCWLLQVIASSPLPRPPALANLMHPRFGRTRVQRTKVNCMLRFAYTPVIDRDHRAKNRGFSGTPGSGRTLQWSVAKLQKKWEADHRRLECGGKKGERQQASEMPQVLLQTSSPPLLNTESLLSRMRRWGRQYYSSVT</sequence>
<reference evidence="1" key="1">
    <citation type="submission" date="2025-02" db="EMBL/GenBank/DDBJ databases">
        <authorList>
            <consortium name="NCBI Genome Project"/>
        </authorList>
    </citation>
    <scope>NUCLEOTIDE SEQUENCE</scope>
</reference>
<protein>
    <submittedName>
        <fullName evidence="1">Uncharacterized protein</fullName>
    </submittedName>
</protein>
<dbReference type="KEGG" id="ang:An14g03380"/>
<dbReference type="GeneID" id="84592961"/>
<reference evidence="1" key="2">
    <citation type="submission" date="2025-08" db="UniProtKB">
        <authorList>
            <consortium name="RefSeq"/>
        </authorList>
    </citation>
    <scope>IDENTIFICATION</scope>
</reference>
<dbReference type="RefSeq" id="XP_059604652.1">
    <property type="nucleotide sequence ID" value="XM_059744174.1"/>
</dbReference>
<accession>A0AAJ8BWH1</accession>
<name>A0AAJ8BWH1_ASPNG</name>
<gene>
    <name evidence="1" type="ORF">An14g03380</name>
</gene>
<evidence type="ECO:0000313" key="1">
    <source>
        <dbReference type="RefSeq" id="XP_059604652.1"/>
    </source>
</evidence>